<comment type="similarity">
    <text evidence="1">Belongs to the NPR2 family.</text>
</comment>
<dbReference type="OrthoDB" id="338854at2759"/>
<gene>
    <name evidence="3" type="ORF">BOX15_Mlig004773g2</name>
    <name evidence="2" type="ORF">BOX15_Mlig004773g3</name>
</gene>
<dbReference type="EMBL" id="NIVC01000580">
    <property type="protein sequence ID" value="PAA80470.1"/>
    <property type="molecule type" value="Genomic_DNA"/>
</dbReference>
<protein>
    <recommendedName>
        <fullName evidence="5">Nitrogen permease regulator 2-like protein</fullName>
    </recommendedName>
</protein>
<organism evidence="2 4">
    <name type="scientific">Macrostomum lignano</name>
    <dbReference type="NCBI Taxonomy" id="282301"/>
    <lineage>
        <taxon>Eukaryota</taxon>
        <taxon>Metazoa</taxon>
        <taxon>Spiralia</taxon>
        <taxon>Lophotrochozoa</taxon>
        <taxon>Platyhelminthes</taxon>
        <taxon>Rhabditophora</taxon>
        <taxon>Macrostomorpha</taxon>
        <taxon>Macrostomida</taxon>
        <taxon>Macrostomidae</taxon>
        <taxon>Macrostomum</taxon>
    </lineage>
</organism>
<dbReference type="STRING" id="282301.A0A267G319"/>
<dbReference type="GO" id="GO:0005096">
    <property type="term" value="F:GTPase activator activity"/>
    <property type="evidence" value="ECO:0007669"/>
    <property type="project" value="TreeGrafter"/>
</dbReference>
<dbReference type="GO" id="GO:0005774">
    <property type="term" value="C:vacuolar membrane"/>
    <property type="evidence" value="ECO:0007669"/>
    <property type="project" value="TreeGrafter"/>
</dbReference>
<keyword evidence="4" id="KW-1185">Reference proteome</keyword>
<dbReference type="GO" id="GO:0010508">
    <property type="term" value="P:positive regulation of autophagy"/>
    <property type="evidence" value="ECO:0007669"/>
    <property type="project" value="TreeGrafter"/>
</dbReference>
<evidence type="ECO:0000313" key="4">
    <source>
        <dbReference type="Proteomes" id="UP000215902"/>
    </source>
</evidence>
<evidence type="ECO:0000256" key="1">
    <source>
        <dbReference type="ARBA" id="ARBA00008433"/>
    </source>
</evidence>
<proteinExistence type="inferred from homology"/>
<accession>A0A267G319</accession>
<comment type="caution">
    <text evidence="2">The sequence shown here is derived from an EMBL/GenBank/DDBJ whole genome shotgun (WGS) entry which is preliminary data.</text>
</comment>
<evidence type="ECO:0000313" key="3">
    <source>
        <dbReference type="EMBL" id="PAA80472.1"/>
    </source>
</evidence>
<dbReference type="PANTHER" id="PTHR12991">
    <property type="entry name" value="NITROGEN PERMEASE REGULATOR 2/TUMOR SUPPRESSOR CANDIDATE 4"/>
    <property type="match status" value="1"/>
</dbReference>
<dbReference type="Proteomes" id="UP000215902">
    <property type="component" value="Unassembled WGS sequence"/>
</dbReference>
<dbReference type="Pfam" id="PF06218">
    <property type="entry name" value="NPR2"/>
    <property type="match status" value="2"/>
</dbReference>
<dbReference type="InterPro" id="IPR009348">
    <property type="entry name" value="NPR2-like"/>
</dbReference>
<dbReference type="AlphaFoldDB" id="A0A267G319"/>
<name>A0A267G319_9PLAT</name>
<evidence type="ECO:0008006" key="5">
    <source>
        <dbReference type="Google" id="ProtNLM"/>
    </source>
</evidence>
<evidence type="ECO:0000313" key="2">
    <source>
        <dbReference type="EMBL" id="PAA80470.1"/>
    </source>
</evidence>
<dbReference type="PANTHER" id="PTHR12991:SF10">
    <property type="entry name" value="GATOR COMPLEX PROTEIN NPRL2"/>
    <property type="match status" value="1"/>
</dbReference>
<dbReference type="GO" id="GO:1904262">
    <property type="term" value="P:negative regulation of TORC1 signaling"/>
    <property type="evidence" value="ECO:0007669"/>
    <property type="project" value="TreeGrafter"/>
</dbReference>
<dbReference type="GO" id="GO:0034198">
    <property type="term" value="P:cellular response to amino acid starvation"/>
    <property type="evidence" value="ECO:0007669"/>
    <property type="project" value="TreeGrafter"/>
</dbReference>
<reference evidence="2 4" key="1">
    <citation type="submission" date="2017-06" db="EMBL/GenBank/DDBJ databases">
        <title>A platform for efficient transgenesis in Macrostomum lignano, a flatworm model organism for stem cell research.</title>
        <authorList>
            <person name="Berezikov E."/>
        </authorList>
    </citation>
    <scope>NUCLEOTIDE SEQUENCE [LARGE SCALE GENOMIC DNA]</scope>
    <source>
        <strain evidence="2">DV1</strain>
        <tissue evidence="2">Whole organism</tissue>
    </source>
</reference>
<dbReference type="EMBL" id="NIVC01000579">
    <property type="protein sequence ID" value="PAA80472.1"/>
    <property type="molecule type" value="Genomic_DNA"/>
</dbReference>
<sequence length="406" mass="45235">MRVPAVQHSGQPVAGQRSDVQCIFYCIFHHEAGPKIEVQEPADFIVKESFDKVSRYLITKTDFDNRFIWLDAFGSRIMGCAQCIEDKRYKRNAMHFNIGLVISMDCQVPVKYELIVRKLGRYFHSLEVETAFLSDPDAQTKLLPVLTSIRASLNGPGSCKLQVLPGRSLELFLKPAAPLEAAAMPQDFEVPVLVGRSPPVKTDIVTSLILPYIDGVSHVAKIACMADVDKSIVKTCLQNLCSLHAVRFLPLTLYSDSYACLTGLHRLVSDPRLGQLCQEAVTLSNKERTPSIGRLFRLFSCMSPGSTLKDLLTLHSGLAANVDVLRLVQFGLLHCLIRRVSAYPVRLHWSQTGSADCSVGLRGTDQLNRLLDGYRSMDEICASTGLSRQMVEERLERDSLVVVIRR</sequence>
<dbReference type="GO" id="GO:1990130">
    <property type="term" value="C:GATOR1 complex"/>
    <property type="evidence" value="ECO:0007669"/>
    <property type="project" value="TreeGrafter"/>
</dbReference>